<keyword evidence="7" id="KW-1185">Reference proteome</keyword>
<dbReference type="InterPro" id="IPR000551">
    <property type="entry name" value="MerR-type_HTH_dom"/>
</dbReference>
<dbReference type="InterPro" id="IPR009061">
    <property type="entry name" value="DNA-bd_dom_put_sf"/>
</dbReference>
<evidence type="ECO:0000313" key="7">
    <source>
        <dbReference type="Proteomes" id="UP001500839"/>
    </source>
</evidence>
<accession>A0ABP9C6E4</accession>
<name>A0ABP9C6E4_9ACTN</name>
<protein>
    <submittedName>
        <fullName evidence="6">MerR family transcriptional regulator</fullName>
    </submittedName>
</protein>
<evidence type="ECO:0000256" key="2">
    <source>
        <dbReference type="ARBA" id="ARBA00023125"/>
    </source>
</evidence>
<dbReference type="Proteomes" id="UP001500839">
    <property type="component" value="Unassembled WGS sequence"/>
</dbReference>
<dbReference type="InterPro" id="IPR036244">
    <property type="entry name" value="TipA-like_antibiotic-bd"/>
</dbReference>
<evidence type="ECO:0000256" key="4">
    <source>
        <dbReference type="ARBA" id="ARBA00023163"/>
    </source>
</evidence>
<dbReference type="SUPFAM" id="SSF46955">
    <property type="entry name" value="Putative DNA-binding domain"/>
    <property type="match status" value="1"/>
</dbReference>
<dbReference type="InterPro" id="IPR047057">
    <property type="entry name" value="MerR_fam"/>
</dbReference>
<dbReference type="Gene3D" id="1.10.490.50">
    <property type="entry name" value="Antibiotic binding domain of TipA-like multidrug resistance regulators"/>
    <property type="match status" value="1"/>
</dbReference>
<dbReference type="Pfam" id="PF13411">
    <property type="entry name" value="MerR_1"/>
    <property type="match status" value="1"/>
</dbReference>
<dbReference type="PRINTS" id="PR00040">
    <property type="entry name" value="HTHMERR"/>
</dbReference>
<dbReference type="Pfam" id="PF07739">
    <property type="entry name" value="TipAS"/>
    <property type="match status" value="1"/>
</dbReference>
<keyword evidence="1" id="KW-0805">Transcription regulation</keyword>
<evidence type="ECO:0000256" key="1">
    <source>
        <dbReference type="ARBA" id="ARBA00023015"/>
    </source>
</evidence>
<dbReference type="SUPFAM" id="SSF89082">
    <property type="entry name" value="Antibiotic binding domain of TipA-like multidrug resistance regulators"/>
    <property type="match status" value="1"/>
</dbReference>
<dbReference type="RefSeq" id="WP_200175060.1">
    <property type="nucleotide sequence ID" value="NZ_BAABKQ010000001.1"/>
</dbReference>
<gene>
    <name evidence="6" type="ORF">GCM10023353_04180</name>
</gene>
<evidence type="ECO:0000256" key="3">
    <source>
        <dbReference type="ARBA" id="ARBA00023159"/>
    </source>
</evidence>
<feature type="domain" description="HTH merR-type" evidence="5">
    <location>
        <begin position="11"/>
        <end position="80"/>
    </location>
</feature>
<dbReference type="EMBL" id="BAABKQ010000001">
    <property type="protein sequence ID" value="GAA4804730.1"/>
    <property type="molecule type" value="Genomic_DNA"/>
</dbReference>
<comment type="caution">
    <text evidence="6">The sequence shown here is derived from an EMBL/GenBank/DDBJ whole genome shotgun (WGS) entry which is preliminary data.</text>
</comment>
<keyword evidence="4" id="KW-0804">Transcription</keyword>
<sequence length="261" mass="29521">MNDETPVRDAELTVGATARLIGVSVRTLHHWDQVGLASPGARTAAGYRVYTAPDIERLHRVLTYREVGFELQQIRSLLDDPDADAMVHLRRQRRLIDERIARLQQMATAVDTMMEAKTMGIQLTPQEQREVFGDDWLGDEYEAEAQERWGGTDAWKQSEQRAARYTKDDWRRIKTETDALEADLAAAMADGAPAGGERANALAERHRAGIEQFYDCSHEMQCCLAEMYIADERFRKHYDDVAPGLAQYLRDVILANAEAPA</sequence>
<organism evidence="6 7">
    <name type="scientific">Tomitella cavernea</name>
    <dbReference type="NCBI Taxonomy" id="1387982"/>
    <lineage>
        <taxon>Bacteria</taxon>
        <taxon>Bacillati</taxon>
        <taxon>Actinomycetota</taxon>
        <taxon>Actinomycetes</taxon>
        <taxon>Mycobacteriales</taxon>
        <taxon>Tomitella</taxon>
    </lineage>
</organism>
<dbReference type="Gene3D" id="1.10.1660.10">
    <property type="match status" value="1"/>
</dbReference>
<keyword evidence="3" id="KW-0010">Activator</keyword>
<dbReference type="PANTHER" id="PTHR30204">
    <property type="entry name" value="REDOX-CYCLING DRUG-SENSING TRANSCRIPTIONAL ACTIVATOR SOXR"/>
    <property type="match status" value="1"/>
</dbReference>
<dbReference type="PANTHER" id="PTHR30204:SF90">
    <property type="entry name" value="HTH-TYPE TRANSCRIPTIONAL ACTIVATOR MTA"/>
    <property type="match status" value="1"/>
</dbReference>
<dbReference type="InterPro" id="IPR012925">
    <property type="entry name" value="TipAS_dom"/>
</dbReference>
<dbReference type="CDD" id="cd01106">
    <property type="entry name" value="HTH_TipAL-Mta"/>
    <property type="match status" value="1"/>
</dbReference>
<evidence type="ECO:0000259" key="5">
    <source>
        <dbReference type="PROSITE" id="PS50937"/>
    </source>
</evidence>
<dbReference type="PROSITE" id="PS50937">
    <property type="entry name" value="HTH_MERR_2"/>
    <property type="match status" value="1"/>
</dbReference>
<dbReference type="SMART" id="SM00422">
    <property type="entry name" value="HTH_MERR"/>
    <property type="match status" value="1"/>
</dbReference>
<evidence type="ECO:0000313" key="6">
    <source>
        <dbReference type="EMBL" id="GAA4804730.1"/>
    </source>
</evidence>
<reference evidence="7" key="1">
    <citation type="journal article" date="2019" name="Int. J. Syst. Evol. Microbiol.">
        <title>The Global Catalogue of Microorganisms (GCM) 10K type strain sequencing project: providing services to taxonomists for standard genome sequencing and annotation.</title>
        <authorList>
            <consortium name="The Broad Institute Genomics Platform"/>
            <consortium name="The Broad Institute Genome Sequencing Center for Infectious Disease"/>
            <person name="Wu L."/>
            <person name="Ma J."/>
        </authorList>
    </citation>
    <scope>NUCLEOTIDE SEQUENCE [LARGE SCALE GENOMIC DNA]</scope>
    <source>
        <strain evidence="7">JCM 18542</strain>
    </source>
</reference>
<keyword evidence="2" id="KW-0238">DNA-binding</keyword>
<proteinExistence type="predicted"/>